<name>A0A3B0RZV8_9ZZZZ</name>
<evidence type="ECO:0000256" key="1">
    <source>
        <dbReference type="SAM" id="Phobius"/>
    </source>
</evidence>
<dbReference type="CDD" id="cd01948">
    <property type="entry name" value="EAL"/>
    <property type="match status" value="1"/>
</dbReference>
<dbReference type="PROSITE" id="PS50883">
    <property type="entry name" value="EAL"/>
    <property type="match status" value="1"/>
</dbReference>
<evidence type="ECO:0000259" key="2">
    <source>
        <dbReference type="PROSITE" id="PS50883"/>
    </source>
</evidence>
<dbReference type="NCBIfam" id="TIGR00254">
    <property type="entry name" value="GGDEF"/>
    <property type="match status" value="1"/>
</dbReference>
<dbReference type="InterPro" id="IPR000160">
    <property type="entry name" value="GGDEF_dom"/>
</dbReference>
<dbReference type="CDD" id="cd01949">
    <property type="entry name" value="GGDEF"/>
    <property type="match status" value="1"/>
</dbReference>
<dbReference type="FunFam" id="3.20.20.450:FF:000001">
    <property type="entry name" value="Cyclic di-GMP phosphodiesterase yahA"/>
    <property type="match status" value="1"/>
</dbReference>
<dbReference type="InterPro" id="IPR052155">
    <property type="entry name" value="Biofilm_reg_signaling"/>
</dbReference>
<keyword evidence="1" id="KW-1133">Transmembrane helix</keyword>
<feature type="transmembrane region" description="Helical" evidence="1">
    <location>
        <begin position="30"/>
        <end position="49"/>
    </location>
</feature>
<evidence type="ECO:0000313" key="4">
    <source>
        <dbReference type="EMBL" id="VAV96561.1"/>
    </source>
</evidence>
<feature type="domain" description="EAL" evidence="2">
    <location>
        <begin position="418"/>
        <end position="673"/>
    </location>
</feature>
<keyword evidence="1" id="KW-0472">Membrane</keyword>
<sequence length="700" mass="76990">MNRTMLGRRRASRSPLRSGPVDVAIARSTVRYIVGLALLAVLAIAGAFITQTSLTDQKFDAAQVSTAAGQITIAQRVTEQANNGLVDPAAHPIDATASSMRITIEELDMIQNGLRVDDPKPEILDLFSVAEPYRTGLRAAVERYLTALADGTATRSDVDAITAQSQLFQAAMEVVVAQLEIDAARRVQSLQTTQLFLLGFTLVLIVSEGLFLIRPAEQQLRNVWSSHVEKQRSDREHAQKRLTFLARYDALTGLMNRSLFNERLESAVERARLEGGLVSLMFLDLDEFKGVNDRYGHAVGDELLKQVAERLLGSVRDSDSVARLGGDEFTVVLEGNHRIEDAGNVATKILAALSAPYDLDGLELRTSASIGIALYPVDGDNAEDLLRDADTAMYSAKAAGHNTYQYFTPELREQTSERLSLIDGLRLALENEGQLELVYQPKVDILEGRTIGFEALLRWHHPELGLVPPSRFVPLAEETELILPIGEWALGHACRQAVEWMRSGISFDSISVNVSERQIRRGDFVDVVHRALSSSGLPPEKLEIEITEGTLIEDTQLARRVLERLRTMGVQIAIDDFGTGYSSLSYLKRFPIDTLKMDRAFVGDITASEDSAVLSTVILTLAEALGMAVVAEGVETLEQARFLQANGCRLMQGYLFAKPMPAAQFERWMAQEMRPTLAETIVTINGGSPRLRAVSESDIA</sequence>
<dbReference type="PANTHER" id="PTHR44757:SF2">
    <property type="entry name" value="BIOFILM ARCHITECTURE MAINTENANCE PROTEIN MBAA"/>
    <property type="match status" value="1"/>
</dbReference>
<proteinExistence type="predicted"/>
<evidence type="ECO:0000259" key="3">
    <source>
        <dbReference type="PROSITE" id="PS50887"/>
    </source>
</evidence>
<dbReference type="FunFam" id="3.30.70.270:FF:000001">
    <property type="entry name" value="Diguanylate cyclase domain protein"/>
    <property type="match status" value="1"/>
</dbReference>
<dbReference type="SUPFAM" id="SSF141868">
    <property type="entry name" value="EAL domain-like"/>
    <property type="match status" value="1"/>
</dbReference>
<organism evidence="4">
    <name type="scientific">hydrothermal vent metagenome</name>
    <dbReference type="NCBI Taxonomy" id="652676"/>
    <lineage>
        <taxon>unclassified sequences</taxon>
        <taxon>metagenomes</taxon>
        <taxon>ecological metagenomes</taxon>
    </lineage>
</organism>
<feature type="domain" description="GGDEF" evidence="3">
    <location>
        <begin position="276"/>
        <end position="409"/>
    </location>
</feature>
<dbReference type="InterPro" id="IPR029787">
    <property type="entry name" value="Nucleotide_cyclase"/>
</dbReference>
<dbReference type="InterPro" id="IPR035919">
    <property type="entry name" value="EAL_sf"/>
</dbReference>
<dbReference type="EMBL" id="UOEK01000102">
    <property type="protein sequence ID" value="VAV96561.1"/>
    <property type="molecule type" value="Genomic_DNA"/>
</dbReference>
<dbReference type="PANTHER" id="PTHR44757">
    <property type="entry name" value="DIGUANYLATE CYCLASE DGCP"/>
    <property type="match status" value="1"/>
</dbReference>
<dbReference type="Gene3D" id="3.20.20.450">
    <property type="entry name" value="EAL domain"/>
    <property type="match status" value="1"/>
</dbReference>
<dbReference type="AlphaFoldDB" id="A0A3B0RZV8"/>
<accession>A0A3B0RZV8</accession>
<dbReference type="SMART" id="SM00267">
    <property type="entry name" value="GGDEF"/>
    <property type="match status" value="1"/>
</dbReference>
<gene>
    <name evidence="4" type="ORF">MNBD_ACTINO02-1108</name>
</gene>
<dbReference type="SMART" id="SM00052">
    <property type="entry name" value="EAL"/>
    <property type="match status" value="1"/>
</dbReference>
<reference evidence="4" key="1">
    <citation type="submission" date="2018-06" db="EMBL/GenBank/DDBJ databases">
        <authorList>
            <person name="Zhirakovskaya E."/>
        </authorList>
    </citation>
    <scope>NUCLEOTIDE SEQUENCE</scope>
</reference>
<dbReference type="Pfam" id="PF00990">
    <property type="entry name" value="GGDEF"/>
    <property type="match status" value="1"/>
</dbReference>
<dbReference type="SUPFAM" id="SSF55073">
    <property type="entry name" value="Nucleotide cyclase"/>
    <property type="match status" value="1"/>
</dbReference>
<dbReference type="Pfam" id="PF00563">
    <property type="entry name" value="EAL"/>
    <property type="match status" value="1"/>
</dbReference>
<dbReference type="InterPro" id="IPR043128">
    <property type="entry name" value="Rev_trsase/Diguanyl_cyclase"/>
</dbReference>
<keyword evidence="1" id="KW-0812">Transmembrane</keyword>
<dbReference type="InterPro" id="IPR001633">
    <property type="entry name" value="EAL_dom"/>
</dbReference>
<dbReference type="Gene3D" id="3.30.70.270">
    <property type="match status" value="1"/>
</dbReference>
<dbReference type="PROSITE" id="PS50887">
    <property type="entry name" value="GGDEF"/>
    <property type="match status" value="1"/>
</dbReference>
<protein>
    <submittedName>
        <fullName evidence="4">Diguanylate cyclase/phosphodiesterase (GGDEF &amp; EAL domains) with PAS/PAC sensor(S)</fullName>
    </submittedName>
</protein>